<dbReference type="STRING" id="1802617.A2886_00795"/>
<dbReference type="InterPro" id="IPR050833">
    <property type="entry name" value="Poly_Biosynth_Transport"/>
</dbReference>
<evidence type="ECO:0000256" key="3">
    <source>
        <dbReference type="ARBA" id="ARBA00022692"/>
    </source>
</evidence>
<protein>
    <recommendedName>
        <fullName evidence="9">Polysaccharide biosynthesis protein C-terminal domain-containing protein</fullName>
    </recommendedName>
</protein>
<accession>A0A1F4UQD4</accession>
<evidence type="ECO:0000256" key="2">
    <source>
        <dbReference type="ARBA" id="ARBA00022475"/>
    </source>
</evidence>
<comment type="subcellular location">
    <subcellularLocation>
        <location evidence="1">Cell membrane</location>
        <topology evidence="1">Multi-pass membrane protein</topology>
    </subcellularLocation>
</comment>
<dbReference type="GO" id="GO:0005886">
    <property type="term" value="C:plasma membrane"/>
    <property type="evidence" value="ECO:0007669"/>
    <property type="project" value="UniProtKB-SubCell"/>
</dbReference>
<dbReference type="EMBL" id="MEVA01000016">
    <property type="protein sequence ID" value="OGC47168.1"/>
    <property type="molecule type" value="Genomic_DNA"/>
</dbReference>
<evidence type="ECO:0000256" key="6">
    <source>
        <dbReference type="SAM" id="Phobius"/>
    </source>
</evidence>
<feature type="transmembrane region" description="Helical" evidence="6">
    <location>
        <begin position="139"/>
        <end position="164"/>
    </location>
</feature>
<dbReference type="PANTHER" id="PTHR30250:SF11">
    <property type="entry name" value="O-ANTIGEN TRANSPORTER-RELATED"/>
    <property type="match status" value="1"/>
</dbReference>
<feature type="transmembrane region" description="Helical" evidence="6">
    <location>
        <begin position="83"/>
        <end position="103"/>
    </location>
</feature>
<dbReference type="InterPro" id="IPR002797">
    <property type="entry name" value="Polysacc_synth"/>
</dbReference>
<evidence type="ECO:0000256" key="5">
    <source>
        <dbReference type="ARBA" id="ARBA00023136"/>
    </source>
</evidence>
<feature type="transmembrane region" description="Helical" evidence="6">
    <location>
        <begin position="317"/>
        <end position="337"/>
    </location>
</feature>
<proteinExistence type="predicted"/>
<feature type="transmembrane region" description="Helical" evidence="6">
    <location>
        <begin position="13"/>
        <end position="34"/>
    </location>
</feature>
<organism evidence="7 8">
    <name type="scientific">candidate division WWE3 bacterium RIFCSPHIGHO2_01_FULL_42_13</name>
    <dbReference type="NCBI Taxonomy" id="1802617"/>
    <lineage>
        <taxon>Bacteria</taxon>
        <taxon>Katanobacteria</taxon>
    </lineage>
</organism>
<gene>
    <name evidence="7" type="ORF">A2886_00795</name>
</gene>
<feature type="transmembrane region" description="Helical" evidence="6">
    <location>
        <begin position="349"/>
        <end position="372"/>
    </location>
</feature>
<evidence type="ECO:0000256" key="1">
    <source>
        <dbReference type="ARBA" id="ARBA00004651"/>
    </source>
</evidence>
<feature type="transmembrane region" description="Helical" evidence="6">
    <location>
        <begin position="285"/>
        <end position="305"/>
    </location>
</feature>
<evidence type="ECO:0000313" key="7">
    <source>
        <dbReference type="EMBL" id="OGC47168.1"/>
    </source>
</evidence>
<feature type="transmembrane region" description="Helical" evidence="6">
    <location>
        <begin position="243"/>
        <end position="265"/>
    </location>
</feature>
<reference evidence="7 8" key="1">
    <citation type="journal article" date="2016" name="Nat. Commun.">
        <title>Thousands of microbial genomes shed light on interconnected biogeochemical processes in an aquifer system.</title>
        <authorList>
            <person name="Anantharaman K."/>
            <person name="Brown C.T."/>
            <person name="Hug L.A."/>
            <person name="Sharon I."/>
            <person name="Castelle C.J."/>
            <person name="Probst A.J."/>
            <person name="Thomas B.C."/>
            <person name="Singh A."/>
            <person name="Wilkins M.J."/>
            <person name="Karaoz U."/>
            <person name="Brodie E.L."/>
            <person name="Williams K.H."/>
            <person name="Hubbard S.S."/>
            <person name="Banfield J.F."/>
        </authorList>
    </citation>
    <scope>NUCLEOTIDE SEQUENCE [LARGE SCALE GENOMIC DNA]</scope>
</reference>
<keyword evidence="2" id="KW-1003">Cell membrane</keyword>
<evidence type="ECO:0000256" key="4">
    <source>
        <dbReference type="ARBA" id="ARBA00022989"/>
    </source>
</evidence>
<dbReference type="PANTHER" id="PTHR30250">
    <property type="entry name" value="PST FAMILY PREDICTED COLANIC ACID TRANSPORTER"/>
    <property type="match status" value="1"/>
</dbReference>
<keyword evidence="4 6" id="KW-1133">Transmembrane helix</keyword>
<name>A0A1F4UQD4_UNCKA</name>
<feature type="transmembrane region" description="Helical" evidence="6">
    <location>
        <begin position="378"/>
        <end position="397"/>
    </location>
</feature>
<evidence type="ECO:0000313" key="8">
    <source>
        <dbReference type="Proteomes" id="UP000176608"/>
    </source>
</evidence>
<sequence length="400" mass="44098">MNVLATKRSFFDIFIVGAGNGINAILGLLFFTAVARSLSIEDFGKYALLTSLLVSLSKIMDFGTNSLFVAKSITKPQDYISRFFSLKLILFLVTSVVAGIILYKLDLLSFQILKIFLIGAFGYGLNITLFAYFQRMSDFVKAVALNTLSATVKAIFAGSIFFHLLSVDLELAYAIFSGSIFTCILLIPWLPKGFWHPKVSLQNVKSFFLEALPAGISQIIKEGWSALANSLAKLTNTFSEVGIYSLASKIADIFTLISLSIFTVLLPRNAQRKKDNEIYDMKETLLLSGGVLFLALVAMVTARYLTVPIFGEKFSASLGLLNILILAAAITAVHSFMDNYFFVEEKTKTLMKIGVSKLIFFVGSALILTNLYDLRGLAISNLLASIFALILTLRIIFKRS</sequence>
<comment type="caution">
    <text evidence="7">The sequence shown here is derived from an EMBL/GenBank/DDBJ whole genome shotgun (WGS) entry which is preliminary data.</text>
</comment>
<dbReference type="AlphaFoldDB" id="A0A1F4UQD4"/>
<feature type="transmembrane region" description="Helical" evidence="6">
    <location>
        <begin position="171"/>
        <end position="190"/>
    </location>
</feature>
<keyword evidence="3 6" id="KW-0812">Transmembrane</keyword>
<keyword evidence="5 6" id="KW-0472">Membrane</keyword>
<feature type="transmembrane region" description="Helical" evidence="6">
    <location>
        <begin position="115"/>
        <end position="133"/>
    </location>
</feature>
<evidence type="ECO:0008006" key="9">
    <source>
        <dbReference type="Google" id="ProtNLM"/>
    </source>
</evidence>
<dbReference type="Pfam" id="PF01943">
    <property type="entry name" value="Polysacc_synt"/>
    <property type="match status" value="1"/>
</dbReference>
<dbReference type="Proteomes" id="UP000176608">
    <property type="component" value="Unassembled WGS sequence"/>
</dbReference>